<keyword evidence="11" id="KW-0739">Sodium transport</keyword>
<dbReference type="PANTHER" id="PTHR48086:SF3">
    <property type="entry name" value="SODIUM_PROLINE SYMPORTER"/>
    <property type="match status" value="1"/>
</dbReference>
<evidence type="ECO:0000256" key="6">
    <source>
        <dbReference type="ARBA" id="ARBA00022847"/>
    </source>
</evidence>
<keyword evidence="9" id="KW-0406">Ion transport</keyword>
<keyword evidence="8" id="KW-0915">Sodium</keyword>
<feature type="transmembrane region" description="Helical" evidence="14">
    <location>
        <begin position="77"/>
        <end position="97"/>
    </location>
</feature>
<evidence type="ECO:0000256" key="3">
    <source>
        <dbReference type="ARBA" id="ARBA00022448"/>
    </source>
</evidence>
<evidence type="ECO:0000256" key="2">
    <source>
        <dbReference type="ARBA" id="ARBA00006434"/>
    </source>
</evidence>
<feature type="transmembrane region" description="Helical" evidence="14">
    <location>
        <begin position="7"/>
        <end position="27"/>
    </location>
</feature>
<accession>A0A178IEK6</accession>
<dbReference type="InterPro" id="IPR038377">
    <property type="entry name" value="Na/Glc_symporter_sf"/>
</dbReference>
<dbReference type="STRING" id="1184151.AW736_18500"/>
<comment type="similarity">
    <text evidence="2 13">Belongs to the sodium:solute symporter (SSF) (TC 2.A.21) family.</text>
</comment>
<keyword evidence="4" id="KW-1003">Cell membrane</keyword>
<keyword evidence="5 14" id="KW-0812">Transmembrane</keyword>
<feature type="transmembrane region" description="Helical" evidence="14">
    <location>
        <begin position="288"/>
        <end position="308"/>
    </location>
</feature>
<evidence type="ECO:0000256" key="4">
    <source>
        <dbReference type="ARBA" id="ARBA00022475"/>
    </source>
</evidence>
<comment type="subcellular location">
    <subcellularLocation>
        <location evidence="1">Cell membrane</location>
        <topology evidence="1">Multi-pass membrane protein</topology>
    </subcellularLocation>
</comment>
<evidence type="ECO:0000256" key="12">
    <source>
        <dbReference type="ARBA" id="ARBA00033708"/>
    </source>
</evidence>
<keyword evidence="16" id="KW-1185">Reference proteome</keyword>
<dbReference type="InterPro" id="IPR050277">
    <property type="entry name" value="Sodium:Solute_Symporter"/>
</dbReference>
<evidence type="ECO:0008006" key="17">
    <source>
        <dbReference type="Google" id="ProtNLM"/>
    </source>
</evidence>
<organism evidence="15 16">
    <name type="scientific">Termitidicoccus mucosus</name>
    <dbReference type="NCBI Taxonomy" id="1184151"/>
    <lineage>
        <taxon>Bacteria</taxon>
        <taxon>Pseudomonadati</taxon>
        <taxon>Verrucomicrobiota</taxon>
        <taxon>Opitutia</taxon>
        <taxon>Opitutales</taxon>
        <taxon>Opitutaceae</taxon>
        <taxon>Termitidicoccus</taxon>
    </lineage>
</organism>
<dbReference type="PANTHER" id="PTHR48086">
    <property type="entry name" value="SODIUM/PROLINE SYMPORTER-RELATED"/>
    <property type="match status" value="1"/>
</dbReference>
<feature type="transmembrane region" description="Helical" evidence="14">
    <location>
        <begin position="477"/>
        <end position="496"/>
    </location>
</feature>
<feature type="transmembrane region" description="Helical" evidence="14">
    <location>
        <begin position="245"/>
        <end position="268"/>
    </location>
</feature>
<feature type="transmembrane region" description="Helical" evidence="14">
    <location>
        <begin position="118"/>
        <end position="137"/>
    </location>
</feature>
<dbReference type="RefSeq" id="WP_068771788.1">
    <property type="nucleotide sequence ID" value="NZ_CP109796.1"/>
</dbReference>
<dbReference type="EMBL" id="LRRQ01000143">
    <property type="protein sequence ID" value="OAM88168.1"/>
    <property type="molecule type" value="Genomic_DNA"/>
</dbReference>
<feature type="transmembrane region" description="Helical" evidence="14">
    <location>
        <begin position="568"/>
        <end position="589"/>
    </location>
</feature>
<keyword evidence="3" id="KW-0813">Transport</keyword>
<evidence type="ECO:0000256" key="7">
    <source>
        <dbReference type="ARBA" id="ARBA00022989"/>
    </source>
</evidence>
<evidence type="ECO:0000256" key="1">
    <source>
        <dbReference type="ARBA" id="ARBA00004651"/>
    </source>
</evidence>
<evidence type="ECO:0000313" key="15">
    <source>
        <dbReference type="EMBL" id="OAM88168.1"/>
    </source>
</evidence>
<keyword evidence="7 14" id="KW-1133">Transmembrane helix</keyword>
<protein>
    <recommendedName>
        <fullName evidence="17">Transporter</fullName>
    </recommendedName>
</protein>
<dbReference type="GO" id="GO:0005886">
    <property type="term" value="C:plasma membrane"/>
    <property type="evidence" value="ECO:0007669"/>
    <property type="project" value="UniProtKB-SubCell"/>
</dbReference>
<sequence>MANLHYLDCIILVAYFAMLIVIGKITAKHAASGEGYFLAGRKLGTIYQFFLNFGNAVAANDTVSTASIVYKQGVAGVWMGLQMIFLNPYYWFFYPWLRRVRLTTMADLFWDRLGSRRLALFYASFQIIMAVTVTMAFGNLVSYKISAALITKPEAEWTARERQSVDDYKQLIKYEAAIREGGMLDAGGQAHLAVLREKLARNELTDYVTALNPWVFYIIYTLAVGFYIVLGGMSATAMTDAFQGILIIIFSILLIPTGLAAMGGWDQIGERVPAAMLNVFGGSGDTDFTVWTILAILAATFMQAHALPNNMAVAGSARNEYAARFGAVTGTFGKRILTVVWAICGLIGIVLFSGHDILADPDMVWGAMSRRLLGPGLLGLMFAGILAANMSTVASQGMAVSALFARNIYGMLRKDLTDAETVRAGRWTLVVILMLGVLVATQLESIYVVLQFAMTINVPFGAAILMMFIWRKVTAKAVWVAVLGGAFINILFPVFAHKLPVLAHNSMLVTRTVDAAGRPVPVYFESVVRANPEDSESRLEGRGRLHTELLVLRALGMNPAHFTAGGRFAARFFVDALLPVFLVVIVSLFTRKPDKERVDAFFGKMKTPVADTPELDAAEMEKTRRNPSRMDHTKLFRDTSWEFTRWNRVDTIGFVLCCAMTAAILAVFIGVMKWLTP</sequence>
<dbReference type="PROSITE" id="PS50283">
    <property type="entry name" value="NA_SOLUT_SYMP_3"/>
    <property type="match status" value="1"/>
</dbReference>
<dbReference type="Pfam" id="PF00474">
    <property type="entry name" value="SSF"/>
    <property type="match status" value="2"/>
</dbReference>
<evidence type="ECO:0000313" key="16">
    <source>
        <dbReference type="Proteomes" id="UP000078486"/>
    </source>
</evidence>
<feature type="transmembrane region" description="Helical" evidence="14">
    <location>
        <begin position="214"/>
        <end position="233"/>
    </location>
</feature>
<feature type="transmembrane region" description="Helical" evidence="14">
    <location>
        <begin position="449"/>
        <end position="470"/>
    </location>
</feature>
<dbReference type="GO" id="GO:0006814">
    <property type="term" value="P:sodium ion transport"/>
    <property type="evidence" value="ECO:0007669"/>
    <property type="project" value="UniProtKB-KW"/>
</dbReference>
<evidence type="ECO:0000256" key="10">
    <source>
        <dbReference type="ARBA" id="ARBA00023136"/>
    </source>
</evidence>
<feature type="transmembrane region" description="Helical" evidence="14">
    <location>
        <begin position="424"/>
        <end position="443"/>
    </location>
</feature>
<dbReference type="AlphaFoldDB" id="A0A178IEK6"/>
<keyword evidence="10 14" id="KW-0472">Membrane</keyword>
<feature type="transmembrane region" description="Helical" evidence="14">
    <location>
        <begin position="336"/>
        <end position="358"/>
    </location>
</feature>
<dbReference type="Proteomes" id="UP000078486">
    <property type="component" value="Unassembled WGS sequence"/>
</dbReference>
<evidence type="ECO:0000256" key="8">
    <source>
        <dbReference type="ARBA" id="ARBA00023053"/>
    </source>
</evidence>
<gene>
    <name evidence="15" type="ORF">AW736_18500</name>
</gene>
<dbReference type="Gene3D" id="1.20.1730.10">
    <property type="entry name" value="Sodium/glucose cotransporter"/>
    <property type="match status" value="1"/>
</dbReference>
<evidence type="ECO:0000256" key="13">
    <source>
        <dbReference type="RuleBase" id="RU362091"/>
    </source>
</evidence>
<comment type="catalytic activity">
    <reaction evidence="12">
        <text>L-proline(in) + Na(+)(in) = L-proline(out) + Na(+)(out)</text>
        <dbReference type="Rhea" id="RHEA:28967"/>
        <dbReference type="ChEBI" id="CHEBI:29101"/>
        <dbReference type="ChEBI" id="CHEBI:60039"/>
    </reaction>
</comment>
<evidence type="ECO:0000256" key="5">
    <source>
        <dbReference type="ARBA" id="ARBA00022692"/>
    </source>
</evidence>
<dbReference type="InterPro" id="IPR001734">
    <property type="entry name" value="Na/solute_symporter"/>
</dbReference>
<dbReference type="GO" id="GO:0015293">
    <property type="term" value="F:symporter activity"/>
    <property type="evidence" value="ECO:0007669"/>
    <property type="project" value="UniProtKB-KW"/>
</dbReference>
<evidence type="ECO:0000256" key="11">
    <source>
        <dbReference type="ARBA" id="ARBA00023201"/>
    </source>
</evidence>
<feature type="transmembrane region" description="Helical" evidence="14">
    <location>
        <begin position="652"/>
        <end position="675"/>
    </location>
</feature>
<proteinExistence type="inferred from homology"/>
<evidence type="ECO:0000256" key="9">
    <source>
        <dbReference type="ARBA" id="ARBA00023065"/>
    </source>
</evidence>
<reference evidence="15 16" key="1">
    <citation type="submission" date="2016-01" db="EMBL/GenBank/DDBJ databases">
        <title>High potential of lignocellulose degradation of a new Verrucomicrobia species.</title>
        <authorList>
            <person name="Wang Y."/>
            <person name="Shi Y."/>
            <person name="Qiu Z."/>
            <person name="Liu S."/>
            <person name="Yang H."/>
        </authorList>
    </citation>
    <scope>NUCLEOTIDE SEQUENCE [LARGE SCALE GENOMIC DNA]</scope>
    <source>
        <strain evidence="15 16">TSB47</strain>
    </source>
</reference>
<name>A0A178IEK6_9BACT</name>
<evidence type="ECO:0000256" key="14">
    <source>
        <dbReference type="SAM" id="Phobius"/>
    </source>
</evidence>
<comment type="caution">
    <text evidence="15">The sequence shown here is derived from an EMBL/GenBank/DDBJ whole genome shotgun (WGS) entry which is preliminary data.</text>
</comment>
<dbReference type="OrthoDB" id="9814523at2"/>
<keyword evidence="6" id="KW-0769">Symport</keyword>
<feature type="transmembrane region" description="Helical" evidence="14">
    <location>
        <begin position="378"/>
        <end position="404"/>
    </location>
</feature>